<evidence type="ECO:0000256" key="1">
    <source>
        <dbReference type="ARBA" id="ARBA00009884"/>
    </source>
</evidence>
<accession>A0A2P6MRU5</accession>
<dbReference type="OrthoDB" id="10251230at2759"/>
<dbReference type="Gene3D" id="1.25.40.60">
    <property type="match status" value="1"/>
</dbReference>
<evidence type="ECO:0000256" key="2">
    <source>
        <dbReference type="SAM" id="MobiDB-lite"/>
    </source>
</evidence>
<dbReference type="GO" id="GO:0016192">
    <property type="term" value="P:vesicle-mediated transport"/>
    <property type="evidence" value="ECO:0007669"/>
    <property type="project" value="InterPro"/>
</dbReference>
<protein>
    <submittedName>
        <fullName evidence="3">Uncharacterized protein</fullName>
    </submittedName>
</protein>
<dbReference type="Pfam" id="PF00995">
    <property type="entry name" value="Sec1"/>
    <property type="match status" value="1"/>
</dbReference>
<dbReference type="Gene3D" id="3.40.50.2060">
    <property type="match status" value="1"/>
</dbReference>
<name>A0A2P6MRU5_9EUKA</name>
<dbReference type="InterPro" id="IPR001619">
    <property type="entry name" value="Sec1-like"/>
</dbReference>
<feature type="compositionally biased region" description="Basic residues" evidence="2">
    <location>
        <begin position="942"/>
        <end position="964"/>
    </location>
</feature>
<comment type="similarity">
    <text evidence="1">Belongs to the STXBP/unc-18/SEC1 family.</text>
</comment>
<comment type="caution">
    <text evidence="3">The sequence shown here is derived from an EMBL/GenBank/DDBJ whole genome shotgun (WGS) entry which is preliminary data.</text>
</comment>
<dbReference type="InterPro" id="IPR036045">
    <property type="entry name" value="Sec1-like_sf"/>
</dbReference>
<organism evidence="3 4">
    <name type="scientific">Planoprotostelium fungivorum</name>
    <dbReference type="NCBI Taxonomy" id="1890364"/>
    <lineage>
        <taxon>Eukaryota</taxon>
        <taxon>Amoebozoa</taxon>
        <taxon>Evosea</taxon>
        <taxon>Variosea</taxon>
        <taxon>Cavosteliida</taxon>
        <taxon>Cavosteliaceae</taxon>
        <taxon>Planoprotostelium</taxon>
    </lineage>
</organism>
<evidence type="ECO:0000313" key="4">
    <source>
        <dbReference type="Proteomes" id="UP000241769"/>
    </source>
</evidence>
<dbReference type="AlphaFoldDB" id="A0A2P6MRU5"/>
<reference evidence="3 4" key="1">
    <citation type="journal article" date="2018" name="Genome Biol. Evol.">
        <title>Multiple Roots of Fruiting Body Formation in Amoebozoa.</title>
        <authorList>
            <person name="Hillmann F."/>
            <person name="Forbes G."/>
            <person name="Novohradska S."/>
            <person name="Ferling I."/>
            <person name="Riege K."/>
            <person name="Groth M."/>
            <person name="Westermann M."/>
            <person name="Marz M."/>
            <person name="Spaller T."/>
            <person name="Winckler T."/>
            <person name="Schaap P."/>
            <person name="Glockner G."/>
        </authorList>
    </citation>
    <scope>NUCLEOTIDE SEQUENCE [LARGE SCALE GENOMIC DNA]</scope>
    <source>
        <strain evidence="3 4">Jena</strain>
    </source>
</reference>
<dbReference type="InterPro" id="IPR043154">
    <property type="entry name" value="Sec-1-like_dom1"/>
</dbReference>
<dbReference type="Proteomes" id="UP000241769">
    <property type="component" value="Unassembled WGS sequence"/>
</dbReference>
<dbReference type="InterPro" id="IPR027482">
    <property type="entry name" value="Sec1-like_dom2"/>
</dbReference>
<dbReference type="Gene3D" id="3.90.830.10">
    <property type="entry name" value="Syntaxin Binding Protein 1, Chain A, domain 2"/>
    <property type="match status" value="1"/>
</dbReference>
<dbReference type="STRING" id="1890364.A0A2P6MRU5"/>
<dbReference type="PANTHER" id="PTHR11679">
    <property type="entry name" value="VESICLE PROTEIN SORTING-ASSOCIATED"/>
    <property type="match status" value="1"/>
</dbReference>
<feature type="region of interest" description="Disordered" evidence="2">
    <location>
        <begin position="931"/>
        <end position="964"/>
    </location>
</feature>
<dbReference type="Gene3D" id="3.40.50.1910">
    <property type="match status" value="1"/>
</dbReference>
<keyword evidence="4" id="KW-1185">Reference proteome</keyword>
<dbReference type="InterPro" id="IPR043127">
    <property type="entry name" value="Sec-1-like_dom3a"/>
</dbReference>
<dbReference type="InParanoid" id="A0A2P6MRU5"/>
<dbReference type="SUPFAM" id="SSF56815">
    <property type="entry name" value="Sec1/munc18-like (SM) proteins"/>
    <property type="match status" value="1"/>
</dbReference>
<dbReference type="EMBL" id="MDYQ01000463">
    <property type="protein sequence ID" value="PRP74428.1"/>
    <property type="molecule type" value="Genomic_DNA"/>
</dbReference>
<dbReference type="FunCoup" id="A0A2P6MRU5">
    <property type="interactions" value="1113"/>
</dbReference>
<evidence type="ECO:0000313" key="3">
    <source>
        <dbReference type="EMBL" id="PRP74428.1"/>
    </source>
</evidence>
<gene>
    <name evidence="3" type="ORF">PROFUN_06557</name>
</gene>
<proteinExistence type="inferred from homology"/>
<sequence>MSVKENQTASLVRMLNLNKAPESKESLDEPWKILIYDDYCRDILSPLLRVGDLRKHGVTLHLSLHSDRQPVIDVPAVYFVLPTRENLKRIEQDCANHLYDSFHLNFASAVSEALLEELATSALESGSVGQISRVFDQYVNFISLDKDFFTVAQKDSYVVFNDPKISDLQAEQNIDSLVDSLFSVLVTMGVVPIIRCPRNGAAEAIAVRLDNRLTDHLNSMGNLFSENSTGGSAFQRPVLLLLDRNIDLSIMLQHTWNYQPLVHDTLDLTLNRVQVEVTEGEGATRKTEKKSYDLDDHDKFWTENLFTPFHDIAVAINTYLKEYKSTLDDFNKMSGGMDIDNYDESQILGRTKDLGSFVNTIPQLREKKRVMDVHTNIATSLLRSIESRNLDAYYSVEQSIITHSLRDKKEMTNLLAPEHSSTPFDKLRLFLIYYIANHDHLQSAEMDSLLETIKRSGVDTSCLDYLKKNTALSNLVQSTTSQVINSSSVMGGAMKGLFQKVNVESFGLGAAVSDQLGTLFNAGVRAILPTTKELPITRIVDSIMELKPVPQTESYLYLDPKVNKKMRAGGIPRRNTPFKECITFVIGGGNYNEYQNLQEYAKKSMGKRIVYGSTEITSPNHFLEQLNKLVGSAKHEASLAELVIPRRGDSLQIQVSNGPPISDKVAAWPSVLHSRWICSQSIPERQVASCGTAEATILSSLSSPHTMPPRNANNALYFIIALAQFYTILSKYSRSISNKFREQNLTDGRGIINLLPQHPGKADHYLRLMPGSTFNAILQLHSSDLNGVTPHGFKMRFAFLGGKKGGVATVTKVVHHETLAGTNFIHLHFETPILDRGITDEHGRYRCTLLDTTETAVYTFNSPAGSLVFGRKAFNDEMRMFQYLSESRHRHSFGSCPTDSQDESIYEDLWDRLPDIMPAAFFEELQSVYEQNGPHPEDTTKRIKRPQKKKQTKSKAKRPTAKRQRLSIFQRWNTSPLTQISAEEMKTNKKRCKRRRASIEPTVAHPVKEEDWAVTSLPSPRSDYDHFDLSLLFQDNLDGPTITDRFDHSQELLDLIRASPQDWNPSSFYDF</sequence>